<dbReference type="Gene3D" id="3.40.50.1000">
    <property type="entry name" value="HAD superfamily/HAD-like"/>
    <property type="match status" value="1"/>
</dbReference>
<dbReference type="Proteomes" id="UP000730482">
    <property type="component" value="Unassembled WGS sequence"/>
</dbReference>
<evidence type="ECO:0000313" key="1">
    <source>
        <dbReference type="EMBL" id="MBS2545452.1"/>
    </source>
</evidence>
<sequence>MTSPRYQALITDFAGVLTDSLVEVYARFEQREGLRPMTFLSEGWGSPEGRQLYQQLEIGEIDQAEWNVGMAALIGVRPEDLMGRLLLEMDPAYEMLRLVTDARAAGVQTAVLTNSLGRAPYDPYALYDLPGKFDVVVFSDRYAMRKPDPRIFELTCELLKVAPEDCVFVDDSEQNLPPAAAMGMATLHGVDEQITVPKLRRLLAI</sequence>
<dbReference type="PANTHER" id="PTHR47829:SF1">
    <property type="entry name" value="HAD FAMILY PHOSPHATASE"/>
    <property type="match status" value="1"/>
</dbReference>
<reference evidence="1 2" key="1">
    <citation type="submission" date="2020-02" db="EMBL/GenBank/DDBJ databases">
        <title>Acidophilic actinobacteria isolated from forest soil.</title>
        <authorList>
            <person name="Golinska P."/>
        </authorList>
    </citation>
    <scope>NUCLEOTIDE SEQUENCE [LARGE SCALE GENOMIC DNA]</scope>
    <source>
        <strain evidence="1 2">NL8</strain>
    </source>
</reference>
<organism evidence="1 2">
    <name type="scientific">Catenulispora pinistramenti</name>
    <dbReference type="NCBI Taxonomy" id="2705254"/>
    <lineage>
        <taxon>Bacteria</taxon>
        <taxon>Bacillati</taxon>
        <taxon>Actinomycetota</taxon>
        <taxon>Actinomycetes</taxon>
        <taxon>Catenulisporales</taxon>
        <taxon>Catenulisporaceae</taxon>
        <taxon>Catenulispora</taxon>
    </lineage>
</organism>
<dbReference type="SFLD" id="SFLDS00003">
    <property type="entry name" value="Haloacid_Dehalogenase"/>
    <property type="match status" value="1"/>
</dbReference>
<gene>
    <name evidence="1" type="ORF">KGQ19_01080</name>
</gene>
<dbReference type="SFLD" id="SFLDG01129">
    <property type="entry name" value="C1.5:_HAD__Beta-PGM__Phosphata"/>
    <property type="match status" value="1"/>
</dbReference>
<dbReference type="InterPro" id="IPR023214">
    <property type="entry name" value="HAD_sf"/>
</dbReference>
<dbReference type="Pfam" id="PF00702">
    <property type="entry name" value="Hydrolase"/>
    <property type="match status" value="1"/>
</dbReference>
<name>A0ABS5KHD4_9ACTN</name>
<proteinExistence type="predicted"/>
<dbReference type="InterPro" id="IPR023198">
    <property type="entry name" value="PGP-like_dom2"/>
</dbReference>
<comment type="caution">
    <text evidence="1">The sequence shown here is derived from an EMBL/GenBank/DDBJ whole genome shotgun (WGS) entry which is preliminary data.</text>
</comment>
<dbReference type="CDD" id="cd02603">
    <property type="entry name" value="HAD_sEH-N_like"/>
    <property type="match status" value="1"/>
</dbReference>
<keyword evidence="2" id="KW-1185">Reference proteome</keyword>
<dbReference type="SUPFAM" id="SSF56784">
    <property type="entry name" value="HAD-like"/>
    <property type="match status" value="1"/>
</dbReference>
<protein>
    <submittedName>
        <fullName evidence="1">HAD family phosphatase</fullName>
    </submittedName>
</protein>
<dbReference type="InterPro" id="IPR036412">
    <property type="entry name" value="HAD-like_sf"/>
</dbReference>
<dbReference type="RefSeq" id="WP_212007120.1">
    <property type="nucleotide sequence ID" value="NZ_JAAFYZ010000003.1"/>
</dbReference>
<dbReference type="InterPro" id="IPR006439">
    <property type="entry name" value="HAD-SF_hydro_IA"/>
</dbReference>
<dbReference type="EMBL" id="JAAFYZ010000003">
    <property type="protein sequence ID" value="MBS2545452.1"/>
    <property type="molecule type" value="Genomic_DNA"/>
</dbReference>
<evidence type="ECO:0000313" key="2">
    <source>
        <dbReference type="Proteomes" id="UP000730482"/>
    </source>
</evidence>
<accession>A0ABS5KHD4</accession>
<dbReference type="InterPro" id="IPR052898">
    <property type="entry name" value="ACAD10-like"/>
</dbReference>
<dbReference type="NCBIfam" id="TIGR01509">
    <property type="entry name" value="HAD-SF-IA-v3"/>
    <property type="match status" value="1"/>
</dbReference>
<dbReference type="PANTHER" id="PTHR47829">
    <property type="entry name" value="HYDROLASE, PUTATIVE (AFU_ORTHOLOGUE AFUA_1G12880)-RELATED"/>
    <property type="match status" value="1"/>
</dbReference>
<dbReference type="Gene3D" id="1.10.150.240">
    <property type="entry name" value="Putative phosphatase, domain 2"/>
    <property type="match status" value="1"/>
</dbReference>